<dbReference type="Gene3D" id="3.40.50.300">
    <property type="entry name" value="P-loop containing nucleotide triphosphate hydrolases"/>
    <property type="match status" value="2"/>
</dbReference>
<dbReference type="Proteomes" id="UP001501175">
    <property type="component" value="Unassembled WGS sequence"/>
</dbReference>
<dbReference type="Pfam" id="PF12848">
    <property type="entry name" value="ABC_tran_Xtn"/>
    <property type="match status" value="1"/>
</dbReference>
<dbReference type="PROSITE" id="PS50893">
    <property type="entry name" value="ABC_TRANSPORTER_2"/>
    <property type="match status" value="2"/>
</dbReference>
<feature type="domain" description="ABC transporter" evidence="5">
    <location>
        <begin position="4"/>
        <end position="247"/>
    </location>
</feature>
<keyword evidence="2 6" id="KW-0067">ATP-binding</keyword>
<dbReference type="PANTHER" id="PTHR42855:SF1">
    <property type="entry name" value="ABC TRANSPORTER DOMAIN-CONTAINING PROTEIN"/>
    <property type="match status" value="1"/>
</dbReference>
<dbReference type="CDD" id="cd03221">
    <property type="entry name" value="ABCF_EF-3"/>
    <property type="match status" value="2"/>
</dbReference>
<dbReference type="PANTHER" id="PTHR42855">
    <property type="entry name" value="ABC TRANSPORTER ATP-BINDING SUBUNIT"/>
    <property type="match status" value="1"/>
</dbReference>
<dbReference type="InterPro" id="IPR032524">
    <property type="entry name" value="ABC_tran_C"/>
</dbReference>
<dbReference type="Gene3D" id="1.10.287.380">
    <property type="entry name" value="Valyl-tRNA synthetase, C-terminal domain"/>
    <property type="match status" value="1"/>
</dbReference>
<dbReference type="RefSeq" id="WP_345248939.1">
    <property type="nucleotide sequence ID" value="NZ_BAABHD010000083.1"/>
</dbReference>
<accession>A0ABP8NNF3</accession>
<dbReference type="InterPro" id="IPR032781">
    <property type="entry name" value="ABC_tran_Xtn"/>
</dbReference>
<dbReference type="InterPro" id="IPR051309">
    <property type="entry name" value="ABCF_ATPase"/>
</dbReference>
<dbReference type="InterPro" id="IPR003439">
    <property type="entry name" value="ABC_transporter-like_ATP-bd"/>
</dbReference>
<keyword evidence="7" id="KW-1185">Reference proteome</keyword>
<protein>
    <submittedName>
        <fullName evidence="6">ABC-F family ATP-binding cassette domain-containing protein</fullName>
    </submittedName>
</protein>
<name>A0ABP8NNF3_9BACT</name>
<dbReference type="InterPro" id="IPR027417">
    <property type="entry name" value="P-loop_NTPase"/>
</dbReference>
<evidence type="ECO:0000256" key="1">
    <source>
        <dbReference type="ARBA" id="ARBA00022741"/>
    </source>
</evidence>
<dbReference type="Pfam" id="PF16326">
    <property type="entry name" value="ABC_tran_CTD"/>
    <property type="match status" value="1"/>
</dbReference>
<dbReference type="Pfam" id="PF00005">
    <property type="entry name" value="ABC_tran"/>
    <property type="match status" value="2"/>
</dbReference>
<keyword evidence="1" id="KW-0547">Nucleotide-binding</keyword>
<evidence type="ECO:0000256" key="3">
    <source>
        <dbReference type="SAM" id="Coils"/>
    </source>
</evidence>
<reference evidence="7" key="1">
    <citation type="journal article" date="2019" name="Int. J. Syst. Evol. Microbiol.">
        <title>The Global Catalogue of Microorganisms (GCM) 10K type strain sequencing project: providing services to taxonomists for standard genome sequencing and annotation.</title>
        <authorList>
            <consortium name="The Broad Institute Genomics Platform"/>
            <consortium name="The Broad Institute Genome Sequencing Center for Infectious Disease"/>
            <person name="Wu L."/>
            <person name="Ma J."/>
        </authorList>
    </citation>
    <scope>NUCLEOTIDE SEQUENCE [LARGE SCALE GENOMIC DNA]</scope>
    <source>
        <strain evidence="7">JCM 17927</strain>
    </source>
</reference>
<gene>
    <name evidence="6" type="ORF">GCM10023189_53570</name>
</gene>
<dbReference type="EMBL" id="BAABHD010000083">
    <property type="protein sequence ID" value="GAA4468357.1"/>
    <property type="molecule type" value="Genomic_DNA"/>
</dbReference>
<evidence type="ECO:0000256" key="4">
    <source>
        <dbReference type="SAM" id="MobiDB-lite"/>
    </source>
</evidence>
<dbReference type="InterPro" id="IPR037118">
    <property type="entry name" value="Val-tRNA_synth_C_sf"/>
</dbReference>
<organism evidence="6 7">
    <name type="scientific">Nibrella saemangeumensis</name>
    <dbReference type="NCBI Taxonomy" id="1084526"/>
    <lineage>
        <taxon>Bacteria</taxon>
        <taxon>Pseudomonadati</taxon>
        <taxon>Bacteroidota</taxon>
        <taxon>Cytophagia</taxon>
        <taxon>Cytophagales</taxon>
        <taxon>Spirosomataceae</taxon>
        <taxon>Nibrella</taxon>
    </lineage>
</organism>
<dbReference type="SMART" id="SM00382">
    <property type="entry name" value="AAA"/>
    <property type="match status" value="2"/>
</dbReference>
<evidence type="ECO:0000313" key="6">
    <source>
        <dbReference type="EMBL" id="GAA4468357.1"/>
    </source>
</evidence>
<dbReference type="GO" id="GO:0005524">
    <property type="term" value="F:ATP binding"/>
    <property type="evidence" value="ECO:0007669"/>
    <property type="project" value="UniProtKB-KW"/>
</dbReference>
<keyword evidence="3" id="KW-0175">Coiled coil</keyword>
<sequence>MNYLSAENLTKSYGDKYLFRDTTFGLNRGDKVAIVGANGSGKTTLLSILAGTVPPDEGLVSYRKDITIGYLDQQPDLNDALTVMEVVLAGDSAQLEAIRAYEHALAHNDTAALERTMADMEKLEAWDYEAQIRQILGQLGIQDVEQPVATLSGGQRKRVALARVLIQDPDLLILDEPTNHLDLEAIEWLENHMNSQNQTLLMVSHDRYFLDKVCNQIVELENGALYGYKGNYAYFLEKKAEREAVVAAELDKNRNTFRRELEWMRRQPKARGTKAQYRIDAFNDLKEKTSQRRNDDGLELNLRTTRLGSKIMEVENLSKKFGEKVLLDHFTYTFKRLDRIGIIGKNGMGKTTLLNILTEQMRPDSGRVVTGGTVKFGYYTQSELNLPENQRVIDVVQDVAEVMKLASGETVTASQLLQHFLFNRQKQYDFVHKLSGGEKRRLQLLLVLVQNPNFLILDEPTNDLDITTLNVLEEFLLNFPGCLLIVTHDRYFMDRLVEHVFVFEGEGRIRDFPGNYTDYREWRSANAEASGGVSSGKNADRNVGGTGKNQKADPIVNLEQTKVEPAQKKKLSFKEIREYETLEKEIAELEQRKAVVLDQLNTGGHHEQLTAWAKEIEELDQLISEKSDRWLELAEYM</sequence>
<comment type="caution">
    <text evidence="6">The sequence shown here is derived from an EMBL/GenBank/DDBJ whole genome shotgun (WGS) entry which is preliminary data.</text>
</comment>
<evidence type="ECO:0000256" key="2">
    <source>
        <dbReference type="ARBA" id="ARBA00022840"/>
    </source>
</evidence>
<dbReference type="InterPro" id="IPR017871">
    <property type="entry name" value="ABC_transporter-like_CS"/>
</dbReference>
<feature type="domain" description="ABC transporter" evidence="5">
    <location>
        <begin position="312"/>
        <end position="530"/>
    </location>
</feature>
<dbReference type="InterPro" id="IPR003593">
    <property type="entry name" value="AAA+_ATPase"/>
</dbReference>
<dbReference type="PROSITE" id="PS00211">
    <property type="entry name" value="ABC_TRANSPORTER_1"/>
    <property type="match status" value="2"/>
</dbReference>
<dbReference type="SUPFAM" id="SSF52540">
    <property type="entry name" value="P-loop containing nucleoside triphosphate hydrolases"/>
    <property type="match status" value="2"/>
</dbReference>
<feature type="region of interest" description="Disordered" evidence="4">
    <location>
        <begin position="527"/>
        <end position="555"/>
    </location>
</feature>
<proteinExistence type="predicted"/>
<evidence type="ECO:0000313" key="7">
    <source>
        <dbReference type="Proteomes" id="UP001501175"/>
    </source>
</evidence>
<feature type="coiled-coil region" evidence="3">
    <location>
        <begin position="572"/>
        <end position="599"/>
    </location>
</feature>
<evidence type="ECO:0000259" key="5">
    <source>
        <dbReference type="PROSITE" id="PS50893"/>
    </source>
</evidence>